<evidence type="ECO:0000313" key="2">
    <source>
        <dbReference type="EMBL" id="WLS81081.1"/>
    </source>
</evidence>
<dbReference type="SUPFAM" id="SSF55298">
    <property type="entry name" value="YjgF-like"/>
    <property type="match status" value="1"/>
</dbReference>
<gene>
    <name evidence="2" type="ORF">Q3V30_21660</name>
</gene>
<dbReference type="GO" id="GO:0019239">
    <property type="term" value="F:deaminase activity"/>
    <property type="evidence" value="ECO:0007669"/>
    <property type="project" value="TreeGrafter"/>
</dbReference>
<comment type="similarity">
    <text evidence="1">Belongs to the RutC family.</text>
</comment>
<evidence type="ECO:0000256" key="1">
    <source>
        <dbReference type="ARBA" id="ARBA00010552"/>
    </source>
</evidence>
<evidence type="ECO:0000313" key="3">
    <source>
        <dbReference type="Proteomes" id="UP001228139"/>
    </source>
</evidence>
<dbReference type="CDD" id="cd00448">
    <property type="entry name" value="YjgF_YER057c_UK114_family"/>
    <property type="match status" value="1"/>
</dbReference>
<dbReference type="InterPro" id="IPR035959">
    <property type="entry name" value="RutC-like_sf"/>
</dbReference>
<proteinExistence type="inferred from homology"/>
<dbReference type="PANTHER" id="PTHR11803">
    <property type="entry name" value="2-IMINOBUTANOATE/2-IMINOPROPANOATE DEAMINASE RIDA"/>
    <property type="match status" value="1"/>
</dbReference>
<dbReference type="EC" id="3.5.-.-" evidence="2"/>
<geneLocation type="plasmid" evidence="2 3">
    <name>unnamed1</name>
</geneLocation>
<keyword evidence="2" id="KW-0378">Hydrolase</keyword>
<dbReference type="InterPro" id="IPR006175">
    <property type="entry name" value="YjgF/YER057c/UK114"/>
</dbReference>
<keyword evidence="2" id="KW-0614">Plasmid</keyword>
<dbReference type="KEGG" id="epi:Q3V30_21660"/>
<dbReference type="RefSeq" id="WP_306213327.1">
    <property type="nucleotide sequence ID" value="NZ_CP132354.1"/>
</dbReference>
<dbReference type="PANTHER" id="PTHR11803:SF58">
    <property type="entry name" value="PROTEIN HMF1-RELATED"/>
    <property type="match status" value="1"/>
</dbReference>
<accession>A0AA50HPA7</accession>
<dbReference type="GO" id="GO:0005829">
    <property type="term" value="C:cytosol"/>
    <property type="evidence" value="ECO:0007669"/>
    <property type="project" value="TreeGrafter"/>
</dbReference>
<dbReference type="Proteomes" id="UP001228139">
    <property type="component" value="Plasmid unnamed1"/>
</dbReference>
<dbReference type="Gene3D" id="3.30.1330.40">
    <property type="entry name" value="RutC-like"/>
    <property type="match status" value="1"/>
</dbReference>
<organism evidence="2 3">
    <name type="scientific">Erwinia pyri</name>
    <dbReference type="NCBI Taxonomy" id="3062598"/>
    <lineage>
        <taxon>Bacteria</taxon>
        <taxon>Pseudomonadati</taxon>
        <taxon>Pseudomonadota</taxon>
        <taxon>Gammaproteobacteria</taxon>
        <taxon>Enterobacterales</taxon>
        <taxon>Erwiniaceae</taxon>
        <taxon>Erwinia</taxon>
    </lineage>
</organism>
<reference evidence="2 3" key="1">
    <citation type="submission" date="2023-07" db="EMBL/GenBank/DDBJ databases">
        <title>Pathogenic bacteria of pear tree diseases.</title>
        <authorList>
            <person name="Zhang Z."/>
            <person name="He L."/>
            <person name="Huang R."/>
        </authorList>
    </citation>
    <scope>NUCLEOTIDE SEQUENCE [LARGE SCALE GENOMIC DNA]</scope>
    <source>
        <strain evidence="2 3">DE2</strain>
        <plasmid evidence="2 3">unnamed1</plasmid>
    </source>
</reference>
<protein>
    <submittedName>
        <fullName evidence="2">RidA family protein</fullName>
        <ecNumber evidence="2">3.5.-.-</ecNumber>
    </submittedName>
</protein>
<dbReference type="EMBL" id="CP132354">
    <property type="protein sequence ID" value="WLS81081.1"/>
    <property type="molecule type" value="Genomic_DNA"/>
</dbReference>
<dbReference type="AlphaFoldDB" id="A0AA50HPA7"/>
<name>A0AA50HPA7_9GAMM</name>
<dbReference type="Pfam" id="PF01042">
    <property type="entry name" value="Ribonuc_L-PSP"/>
    <property type="match status" value="1"/>
</dbReference>
<sequence>MSREIVLNGAESASPAGHYSHSCTAGGFVWISGQLPVTPSGEKIAGAPFGEQVRQVLSNLDACLAGAGVTRRELVSVRVYVTDIGLWPEFNKVYAEWIKDYRPSRAVAGVSELHYGSAVEVEAVALVPAVI</sequence>
<keyword evidence="3" id="KW-1185">Reference proteome</keyword>